<dbReference type="GeneID" id="93435590"/>
<dbReference type="InterPro" id="IPR011004">
    <property type="entry name" value="Trimer_LpxA-like_sf"/>
</dbReference>
<dbReference type="Gene3D" id="2.160.10.10">
    <property type="entry name" value="Hexapeptide repeat proteins"/>
    <property type="match status" value="1"/>
</dbReference>
<dbReference type="InterPro" id="IPR045304">
    <property type="entry name" value="LbH_SAT"/>
</dbReference>
<accession>A0A1B4XZM9</accession>
<reference evidence="3 4" key="1">
    <citation type="submission" date="2016-08" db="EMBL/GenBank/DDBJ databases">
        <title>Complete genome sequence of Mycobacterium shinshuense, a subspecies of M. ulcerans.</title>
        <authorList>
            <person name="Yoshida M."/>
            <person name="Ogura Y."/>
            <person name="Hayashi T."/>
            <person name="Hoshino Y."/>
        </authorList>
    </citation>
    <scope>NUCLEOTIDE SEQUENCE [LARGE SCALE GENOMIC DNA]</scope>
    <source>
        <strain evidence="4">ATCC 33728</strain>
    </source>
</reference>
<dbReference type="RefSeq" id="WP_096369935.1">
    <property type="nucleotide sequence ID" value="NZ_AP017624.1"/>
</dbReference>
<dbReference type="Proteomes" id="UP000218067">
    <property type="component" value="Chromosome"/>
</dbReference>
<dbReference type="SUPFAM" id="SSF51161">
    <property type="entry name" value="Trimeric LpxA-like enzymes"/>
    <property type="match status" value="1"/>
</dbReference>
<name>A0A1B4XZM9_MYCUL</name>
<evidence type="ECO:0000313" key="4">
    <source>
        <dbReference type="Proteomes" id="UP000218067"/>
    </source>
</evidence>
<keyword evidence="2" id="KW-0012">Acyltransferase</keyword>
<gene>
    <name evidence="3" type="primary">cysE_1</name>
    <name evidence="3" type="ORF">SHTP_0930</name>
</gene>
<dbReference type="CDD" id="cd03354">
    <property type="entry name" value="LbH_SAT"/>
    <property type="match status" value="1"/>
</dbReference>
<keyword evidence="1 3" id="KW-0808">Transferase</keyword>
<sequence length="188" mass="20622">MIENRKDLESYLAADLHAYGLNRWRLRHRILQRPTHFQRLLRKSECWTNSARTPAGRLLAGYLRLRTKFLGERLGFDIPRNVFGPGLSIAHIGSIVVNCNAKVGSNCRIHHGVTIGEGRAGEYPTIGDDVFISVGAAVLGADVGSRVVIYASAVVIKPVPDDVEVAGIPARVVRDRRPGGLRPQRPGS</sequence>
<dbReference type="GO" id="GO:0016746">
    <property type="term" value="F:acyltransferase activity"/>
    <property type="evidence" value="ECO:0007669"/>
    <property type="project" value="UniProtKB-KW"/>
</dbReference>
<dbReference type="AlphaFoldDB" id="A0A1B4XZM9"/>
<organism evidence="3 4">
    <name type="scientific">Mycobacterium ulcerans subsp. shinshuense</name>
    <dbReference type="NCBI Taxonomy" id="1124626"/>
    <lineage>
        <taxon>Bacteria</taxon>
        <taxon>Bacillati</taxon>
        <taxon>Actinomycetota</taxon>
        <taxon>Actinomycetes</taxon>
        <taxon>Mycobacteriales</taxon>
        <taxon>Mycobacteriaceae</taxon>
        <taxon>Mycobacterium</taxon>
        <taxon>Mycobacterium ulcerans group</taxon>
    </lineage>
</organism>
<evidence type="ECO:0000313" key="3">
    <source>
        <dbReference type="EMBL" id="BAV40255.1"/>
    </source>
</evidence>
<evidence type="ECO:0000256" key="2">
    <source>
        <dbReference type="ARBA" id="ARBA00023315"/>
    </source>
</evidence>
<protein>
    <submittedName>
        <fullName evidence="3">Serine acetyltransferase</fullName>
    </submittedName>
</protein>
<dbReference type="EMBL" id="AP017624">
    <property type="protein sequence ID" value="BAV40255.1"/>
    <property type="molecule type" value="Genomic_DNA"/>
</dbReference>
<dbReference type="PANTHER" id="PTHR42811">
    <property type="entry name" value="SERINE ACETYLTRANSFERASE"/>
    <property type="match status" value="1"/>
</dbReference>
<proteinExistence type="predicted"/>
<evidence type="ECO:0000256" key="1">
    <source>
        <dbReference type="ARBA" id="ARBA00022679"/>
    </source>
</evidence>